<gene>
    <name evidence="2" type="ORF">ACERLL_03685</name>
</gene>
<name>A0ABV4TUW7_9GAMM</name>
<evidence type="ECO:0000256" key="1">
    <source>
        <dbReference type="SAM" id="SignalP"/>
    </source>
</evidence>
<feature type="signal peptide" evidence="1">
    <location>
        <begin position="1"/>
        <end position="21"/>
    </location>
</feature>
<proteinExistence type="predicted"/>
<organism evidence="2 3">
    <name type="scientific">Thiohalorhabdus methylotrophus</name>
    <dbReference type="NCBI Taxonomy" id="3242694"/>
    <lineage>
        <taxon>Bacteria</taxon>
        <taxon>Pseudomonadati</taxon>
        <taxon>Pseudomonadota</taxon>
        <taxon>Gammaproteobacteria</taxon>
        <taxon>Thiohalorhabdales</taxon>
        <taxon>Thiohalorhabdaceae</taxon>
        <taxon>Thiohalorhabdus</taxon>
    </lineage>
</organism>
<keyword evidence="1" id="KW-0732">Signal</keyword>
<evidence type="ECO:0000313" key="2">
    <source>
        <dbReference type="EMBL" id="MFA9459921.1"/>
    </source>
</evidence>
<comment type="caution">
    <text evidence="2">The sequence shown here is derived from an EMBL/GenBank/DDBJ whole genome shotgun (WGS) entry which is preliminary data.</text>
</comment>
<reference evidence="2 3" key="1">
    <citation type="submission" date="2024-08" db="EMBL/GenBank/DDBJ databases">
        <title>Whole-genome sequencing of halo(alkali)philic microorganisms from hypersaline lakes.</title>
        <authorList>
            <person name="Sorokin D.Y."/>
            <person name="Merkel A.Y."/>
            <person name="Messina E."/>
            <person name="Yakimov M."/>
        </authorList>
    </citation>
    <scope>NUCLEOTIDE SEQUENCE [LARGE SCALE GENOMIC DNA]</scope>
    <source>
        <strain evidence="2 3">Cl-TMA</strain>
    </source>
</reference>
<evidence type="ECO:0000313" key="3">
    <source>
        <dbReference type="Proteomes" id="UP001575181"/>
    </source>
</evidence>
<dbReference type="EMBL" id="JBGUAW010000002">
    <property type="protein sequence ID" value="MFA9459921.1"/>
    <property type="molecule type" value="Genomic_DNA"/>
</dbReference>
<protein>
    <submittedName>
        <fullName evidence="2">DUF3015 family protein</fullName>
    </submittedName>
</protein>
<dbReference type="Proteomes" id="UP001575181">
    <property type="component" value="Unassembled WGS sequence"/>
</dbReference>
<dbReference type="Pfam" id="PF11220">
    <property type="entry name" value="DUF3015"/>
    <property type="match status" value="1"/>
</dbReference>
<accession>A0ABV4TUW7</accession>
<dbReference type="RefSeq" id="WP_373654702.1">
    <property type="nucleotide sequence ID" value="NZ_JBGUAW010000002.1"/>
</dbReference>
<feature type="chain" id="PRO_5046948098" evidence="1">
    <location>
        <begin position="22"/>
        <end position="154"/>
    </location>
</feature>
<sequence>MWKKTAVIAALAALPMSAANAADSTGCGVGTMIFDGQSGVVPQVLAVTTNGTSGNQTFGITSGTLGCDQDGVVKHEAALTTFVASNMEKLAGDMASGGGETLASVAQLMNVPESERTAFYQAAKENFASIYAGDAVTAGKVVKNLKQVAAGTTA</sequence>
<keyword evidence="3" id="KW-1185">Reference proteome</keyword>
<dbReference type="InterPro" id="IPR021383">
    <property type="entry name" value="DUF3015"/>
</dbReference>